<dbReference type="InterPro" id="IPR036388">
    <property type="entry name" value="WH-like_DNA-bd_sf"/>
</dbReference>
<gene>
    <name evidence="9" type="ORF">P0Y53_15035</name>
</gene>
<keyword evidence="3" id="KW-0731">Sigma factor</keyword>
<comment type="similarity">
    <text evidence="1">Belongs to the sigma-70 factor family. ECF subfamily.</text>
</comment>
<proteinExistence type="inferred from homology"/>
<keyword evidence="4" id="KW-0238">DNA-binding</keyword>
<dbReference type="Gene3D" id="1.10.1740.10">
    <property type="match status" value="1"/>
</dbReference>
<dbReference type="InterPro" id="IPR007627">
    <property type="entry name" value="RNA_pol_sigma70_r2"/>
</dbReference>
<dbReference type="AlphaFoldDB" id="A0AAJ5WNE0"/>
<evidence type="ECO:0000256" key="2">
    <source>
        <dbReference type="ARBA" id="ARBA00023015"/>
    </source>
</evidence>
<evidence type="ECO:0000259" key="7">
    <source>
        <dbReference type="Pfam" id="PF04542"/>
    </source>
</evidence>
<dbReference type="InterPro" id="IPR013325">
    <property type="entry name" value="RNA_pol_sigma_r2"/>
</dbReference>
<dbReference type="Pfam" id="PF04542">
    <property type="entry name" value="Sigma70_r2"/>
    <property type="match status" value="1"/>
</dbReference>
<evidence type="ECO:0000256" key="5">
    <source>
        <dbReference type="ARBA" id="ARBA00023163"/>
    </source>
</evidence>
<feature type="coiled-coil region" evidence="6">
    <location>
        <begin position="89"/>
        <end position="134"/>
    </location>
</feature>
<keyword evidence="5" id="KW-0804">Transcription</keyword>
<evidence type="ECO:0000313" key="9">
    <source>
        <dbReference type="EMBL" id="WEK33805.1"/>
    </source>
</evidence>
<dbReference type="InterPro" id="IPR013324">
    <property type="entry name" value="RNA_pol_sigma_r3/r4-like"/>
</dbReference>
<dbReference type="InterPro" id="IPR013249">
    <property type="entry name" value="RNA_pol_sigma70_r4_t2"/>
</dbReference>
<evidence type="ECO:0000256" key="6">
    <source>
        <dbReference type="SAM" id="Coils"/>
    </source>
</evidence>
<dbReference type="PANTHER" id="PTHR43133">
    <property type="entry name" value="RNA POLYMERASE ECF-TYPE SIGMA FACTO"/>
    <property type="match status" value="1"/>
</dbReference>
<dbReference type="PANTHER" id="PTHR43133:SF8">
    <property type="entry name" value="RNA POLYMERASE SIGMA FACTOR HI_1459-RELATED"/>
    <property type="match status" value="1"/>
</dbReference>
<dbReference type="InterPro" id="IPR014284">
    <property type="entry name" value="RNA_pol_sigma-70_dom"/>
</dbReference>
<sequence length="205" mass="23894">MENREQHTEQDLVRRLAAGETEAFQVLFHRYFRRLTFFAANIINNQEDANDLAQEALYQLWLHRSAFREEAQLRSWLYVATRNAALNYLKSSQRRSQRHEETARLLESAGQDLLETAMAREELLELLLQELEAVPPPQATVLKLLFIEGLSYRDIAEKLQIPEATIRKQKERGVRLLRATLLQKKMWSLLLLLNAAQLGSRGRLL</sequence>
<accession>A0AAJ5WNE0</accession>
<protein>
    <submittedName>
        <fullName evidence="9">Sigma-70 family RNA polymerase sigma factor</fullName>
    </submittedName>
</protein>
<evidence type="ECO:0000256" key="1">
    <source>
        <dbReference type="ARBA" id="ARBA00010641"/>
    </source>
</evidence>
<dbReference type="Proteomes" id="UP001220610">
    <property type="component" value="Chromosome"/>
</dbReference>
<organism evidence="9 10">
    <name type="scientific">Candidatus Pseudobacter hemicellulosilyticus</name>
    <dbReference type="NCBI Taxonomy" id="3121375"/>
    <lineage>
        <taxon>Bacteria</taxon>
        <taxon>Pseudomonadati</taxon>
        <taxon>Bacteroidota</taxon>
        <taxon>Chitinophagia</taxon>
        <taxon>Chitinophagales</taxon>
        <taxon>Chitinophagaceae</taxon>
        <taxon>Pseudobacter</taxon>
    </lineage>
</organism>
<dbReference type="GO" id="GO:0006352">
    <property type="term" value="P:DNA-templated transcription initiation"/>
    <property type="evidence" value="ECO:0007669"/>
    <property type="project" value="InterPro"/>
</dbReference>
<reference evidence="9" key="1">
    <citation type="submission" date="2023-03" db="EMBL/GenBank/DDBJ databases">
        <title>Andean soil-derived lignocellulolytic bacterial consortium as a source of novel taxa and putative plastic-active enzymes.</title>
        <authorList>
            <person name="Diaz-Garcia L."/>
            <person name="Chuvochina M."/>
            <person name="Feuerriegel G."/>
            <person name="Bunk B."/>
            <person name="Sproer C."/>
            <person name="Streit W.R."/>
            <person name="Rodriguez L.M."/>
            <person name="Overmann J."/>
            <person name="Jimenez D.J."/>
        </authorList>
    </citation>
    <scope>NUCLEOTIDE SEQUENCE</scope>
    <source>
        <strain evidence="9">MAG 7</strain>
    </source>
</reference>
<dbReference type="Pfam" id="PF08281">
    <property type="entry name" value="Sigma70_r4_2"/>
    <property type="match status" value="1"/>
</dbReference>
<dbReference type="GO" id="GO:0003677">
    <property type="term" value="F:DNA binding"/>
    <property type="evidence" value="ECO:0007669"/>
    <property type="project" value="UniProtKB-KW"/>
</dbReference>
<dbReference type="InterPro" id="IPR039425">
    <property type="entry name" value="RNA_pol_sigma-70-like"/>
</dbReference>
<evidence type="ECO:0000256" key="4">
    <source>
        <dbReference type="ARBA" id="ARBA00023125"/>
    </source>
</evidence>
<dbReference type="SUPFAM" id="SSF88946">
    <property type="entry name" value="Sigma2 domain of RNA polymerase sigma factors"/>
    <property type="match status" value="1"/>
</dbReference>
<keyword evidence="6" id="KW-0175">Coiled coil</keyword>
<dbReference type="GO" id="GO:0016987">
    <property type="term" value="F:sigma factor activity"/>
    <property type="evidence" value="ECO:0007669"/>
    <property type="project" value="UniProtKB-KW"/>
</dbReference>
<evidence type="ECO:0000256" key="3">
    <source>
        <dbReference type="ARBA" id="ARBA00023082"/>
    </source>
</evidence>
<feature type="domain" description="RNA polymerase sigma-70 region 2" evidence="7">
    <location>
        <begin position="27"/>
        <end position="95"/>
    </location>
</feature>
<feature type="domain" description="RNA polymerase sigma factor 70 region 4 type 2" evidence="8">
    <location>
        <begin position="125"/>
        <end position="176"/>
    </location>
</feature>
<dbReference type="Gene3D" id="1.10.10.10">
    <property type="entry name" value="Winged helix-like DNA-binding domain superfamily/Winged helix DNA-binding domain"/>
    <property type="match status" value="1"/>
</dbReference>
<keyword evidence="2" id="KW-0805">Transcription regulation</keyword>
<name>A0AAJ5WNE0_9BACT</name>
<dbReference type="EMBL" id="CP119311">
    <property type="protein sequence ID" value="WEK33805.1"/>
    <property type="molecule type" value="Genomic_DNA"/>
</dbReference>
<evidence type="ECO:0000259" key="8">
    <source>
        <dbReference type="Pfam" id="PF08281"/>
    </source>
</evidence>
<dbReference type="SUPFAM" id="SSF88659">
    <property type="entry name" value="Sigma3 and sigma4 domains of RNA polymerase sigma factors"/>
    <property type="match status" value="1"/>
</dbReference>
<dbReference type="NCBIfam" id="TIGR02937">
    <property type="entry name" value="sigma70-ECF"/>
    <property type="match status" value="1"/>
</dbReference>
<evidence type="ECO:0000313" key="10">
    <source>
        <dbReference type="Proteomes" id="UP001220610"/>
    </source>
</evidence>